<organism evidence="1 2">
    <name type="scientific">Melastoma candidum</name>
    <dbReference type="NCBI Taxonomy" id="119954"/>
    <lineage>
        <taxon>Eukaryota</taxon>
        <taxon>Viridiplantae</taxon>
        <taxon>Streptophyta</taxon>
        <taxon>Embryophyta</taxon>
        <taxon>Tracheophyta</taxon>
        <taxon>Spermatophyta</taxon>
        <taxon>Magnoliopsida</taxon>
        <taxon>eudicotyledons</taxon>
        <taxon>Gunneridae</taxon>
        <taxon>Pentapetalae</taxon>
        <taxon>rosids</taxon>
        <taxon>malvids</taxon>
        <taxon>Myrtales</taxon>
        <taxon>Melastomataceae</taxon>
        <taxon>Melastomatoideae</taxon>
        <taxon>Melastomateae</taxon>
        <taxon>Melastoma</taxon>
    </lineage>
</organism>
<sequence>MGVGKRSPKRAPKMGALQFRVRVVLRAVASTMVLWLVVAGFVKVGGEMGSSTLEPQEVGQKELGLAAKSKEKVAEFGSRLPGLVNYMSERRVPRGADPIHNRRARNSRRNPGKP</sequence>
<name>A0ACB9RTQ1_9MYRT</name>
<reference evidence="2" key="1">
    <citation type="journal article" date="2023" name="Front. Plant Sci.">
        <title>Chromosomal-level genome assembly of Melastoma candidum provides insights into trichome evolution.</title>
        <authorList>
            <person name="Zhong Y."/>
            <person name="Wu W."/>
            <person name="Sun C."/>
            <person name="Zou P."/>
            <person name="Liu Y."/>
            <person name="Dai S."/>
            <person name="Zhou R."/>
        </authorList>
    </citation>
    <scope>NUCLEOTIDE SEQUENCE [LARGE SCALE GENOMIC DNA]</scope>
</reference>
<protein>
    <submittedName>
        <fullName evidence="1">Uncharacterized protein</fullName>
    </submittedName>
</protein>
<keyword evidence="2" id="KW-1185">Reference proteome</keyword>
<gene>
    <name evidence="1" type="ORF">MLD38_008511</name>
</gene>
<evidence type="ECO:0000313" key="2">
    <source>
        <dbReference type="Proteomes" id="UP001057402"/>
    </source>
</evidence>
<dbReference type="EMBL" id="CM042882">
    <property type="protein sequence ID" value="KAI4382561.1"/>
    <property type="molecule type" value="Genomic_DNA"/>
</dbReference>
<comment type="caution">
    <text evidence="1">The sequence shown here is derived from an EMBL/GenBank/DDBJ whole genome shotgun (WGS) entry which is preliminary data.</text>
</comment>
<evidence type="ECO:0000313" key="1">
    <source>
        <dbReference type="EMBL" id="KAI4382561.1"/>
    </source>
</evidence>
<proteinExistence type="predicted"/>
<accession>A0ACB9RTQ1</accession>
<dbReference type="Proteomes" id="UP001057402">
    <property type="component" value="Chromosome 3"/>
</dbReference>